<evidence type="ECO:0000313" key="1">
    <source>
        <dbReference type="EMBL" id="KAL0636827.1"/>
    </source>
</evidence>
<organism evidence="1 2">
    <name type="scientific">Discina gigas</name>
    <dbReference type="NCBI Taxonomy" id="1032678"/>
    <lineage>
        <taxon>Eukaryota</taxon>
        <taxon>Fungi</taxon>
        <taxon>Dikarya</taxon>
        <taxon>Ascomycota</taxon>
        <taxon>Pezizomycotina</taxon>
        <taxon>Pezizomycetes</taxon>
        <taxon>Pezizales</taxon>
        <taxon>Discinaceae</taxon>
        <taxon>Discina</taxon>
    </lineage>
</organism>
<comment type="caution">
    <text evidence="1">The sequence shown here is derived from an EMBL/GenBank/DDBJ whole genome shotgun (WGS) entry which is preliminary data.</text>
</comment>
<evidence type="ECO:0008006" key="3">
    <source>
        <dbReference type="Google" id="ProtNLM"/>
    </source>
</evidence>
<dbReference type="InterPro" id="IPR050275">
    <property type="entry name" value="PGM_Phosphatase"/>
</dbReference>
<dbReference type="Pfam" id="PF00300">
    <property type="entry name" value="His_Phos_1"/>
    <property type="match status" value="1"/>
</dbReference>
<dbReference type="InterPro" id="IPR013078">
    <property type="entry name" value="His_Pase_superF_clade-1"/>
</dbReference>
<dbReference type="CDD" id="cd07067">
    <property type="entry name" value="HP_PGM_like"/>
    <property type="match status" value="1"/>
</dbReference>
<sequence>MMAPKLLTLVRHGEAEHNVGRRHHLPDTSLTSRGESQCRGLPDRFPQSPEITLLVSSPLRRTLQTTLLGFPTQAAQLGIEVLPELQECSGMPCDTGTAREVLEADEMFRGISFARCVEGWNSKKGEWGTDSATLKERARRARCWLKEREESHVVAVLHGAFLHFLTEDWTGDGSQAGTGWANTEFRSYTFAEGEGTDAIVETEESKARRVPHPLGQTELMELEQIKN</sequence>
<proteinExistence type="predicted"/>
<keyword evidence="2" id="KW-1185">Reference proteome</keyword>
<dbReference type="Gene3D" id="3.40.50.1240">
    <property type="entry name" value="Phosphoglycerate mutase-like"/>
    <property type="match status" value="1"/>
</dbReference>
<dbReference type="Proteomes" id="UP001447188">
    <property type="component" value="Unassembled WGS sequence"/>
</dbReference>
<name>A0ABR3GLN5_9PEZI</name>
<dbReference type="PANTHER" id="PTHR48100">
    <property type="entry name" value="BROAD-SPECIFICITY PHOSPHATASE YOR283W-RELATED"/>
    <property type="match status" value="1"/>
</dbReference>
<dbReference type="InterPro" id="IPR029033">
    <property type="entry name" value="His_PPase_superfam"/>
</dbReference>
<dbReference type="EMBL" id="JBBBZM010000043">
    <property type="protein sequence ID" value="KAL0636827.1"/>
    <property type="molecule type" value="Genomic_DNA"/>
</dbReference>
<gene>
    <name evidence="1" type="ORF">Q9L58_004185</name>
</gene>
<dbReference type="PANTHER" id="PTHR48100:SF54">
    <property type="entry name" value="PHOSPHATASE SPAC5H10.03-RELATED"/>
    <property type="match status" value="1"/>
</dbReference>
<reference evidence="1 2" key="1">
    <citation type="submission" date="2024-02" db="EMBL/GenBank/DDBJ databases">
        <title>Discinaceae phylogenomics.</title>
        <authorList>
            <person name="Dirks A.C."/>
            <person name="James T.Y."/>
        </authorList>
    </citation>
    <scope>NUCLEOTIDE SEQUENCE [LARGE SCALE GENOMIC DNA]</scope>
    <source>
        <strain evidence="1 2">ACD0624</strain>
    </source>
</reference>
<dbReference type="InterPro" id="IPR001345">
    <property type="entry name" value="PG/BPGM_mutase_AS"/>
</dbReference>
<dbReference type="SMART" id="SM00855">
    <property type="entry name" value="PGAM"/>
    <property type="match status" value="1"/>
</dbReference>
<dbReference type="PROSITE" id="PS00175">
    <property type="entry name" value="PG_MUTASE"/>
    <property type="match status" value="1"/>
</dbReference>
<protein>
    <recommendedName>
        <fullName evidence="3">Phosphoglycerate mutase-like protein</fullName>
    </recommendedName>
</protein>
<evidence type="ECO:0000313" key="2">
    <source>
        <dbReference type="Proteomes" id="UP001447188"/>
    </source>
</evidence>
<accession>A0ABR3GLN5</accession>
<dbReference type="SUPFAM" id="SSF53254">
    <property type="entry name" value="Phosphoglycerate mutase-like"/>
    <property type="match status" value="1"/>
</dbReference>